<proteinExistence type="inferred from homology"/>
<evidence type="ECO:0000313" key="7">
    <source>
        <dbReference type="EMBL" id="MCQ8104433.1"/>
    </source>
</evidence>
<evidence type="ECO:0000256" key="3">
    <source>
        <dbReference type="ARBA" id="ARBA00023015"/>
    </source>
</evidence>
<evidence type="ECO:0000256" key="4">
    <source>
        <dbReference type="ARBA" id="ARBA00023125"/>
    </source>
</evidence>
<dbReference type="Gene3D" id="1.20.5.780">
    <property type="entry name" value="Single helix bin"/>
    <property type="match status" value="1"/>
</dbReference>
<evidence type="ECO:0000256" key="6">
    <source>
        <dbReference type="ARBA" id="ARBA00049988"/>
    </source>
</evidence>
<evidence type="ECO:0000256" key="1">
    <source>
        <dbReference type="ARBA" id="ARBA00022491"/>
    </source>
</evidence>
<gene>
    <name evidence="7" type="ORF">NP590_09995</name>
</gene>
<evidence type="ECO:0000313" key="8">
    <source>
        <dbReference type="Proteomes" id="UP001524499"/>
    </source>
</evidence>
<comment type="similarity">
    <text evidence="6">Belongs to the TacA antitoxin family.</text>
</comment>
<dbReference type="PANTHER" id="PTHR35401">
    <property type="entry name" value="COPG FAMILY HELIX-TURN-HELIX PROTEIN-RELATED-RELATED"/>
    <property type="match status" value="1"/>
</dbReference>
<comment type="caution">
    <text evidence="7">The sequence shown here is derived from an EMBL/GenBank/DDBJ whole genome shotgun (WGS) entry which is preliminary data.</text>
</comment>
<keyword evidence="1" id="KW-0678">Repressor</keyword>
<sequence length="95" mass="10829">MIQAHTNETPSVSINIRAKAKQRDLIDQAAERLGRSRSDFMLEAACREAEDVLLDQAFFTVDEGTFAQFQTLLDQPLPPTDKLRRLLKTKAPWDQ</sequence>
<evidence type="ECO:0000256" key="2">
    <source>
        <dbReference type="ARBA" id="ARBA00022649"/>
    </source>
</evidence>
<reference evidence="7 8" key="1">
    <citation type="submission" date="2022-07" db="EMBL/GenBank/DDBJ databases">
        <title>Methylomonas rivi sp. nov., Methylomonas rosea sp. nov., Methylomonas aureus sp. nov. and Methylomonas subterranea sp. nov., four novel methanotrophs isolated from a freshwater creek and the deep terrestrial subsurface.</title>
        <authorList>
            <person name="Abin C."/>
            <person name="Sankaranarayanan K."/>
            <person name="Garner C."/>
            <person name="Sindelar R."/>
            <person name="Kotary K."/>
            <person name="Garner R."/>
            <person name="Barclay S."/>
            <person name="Lawson P."/>
            <person name="Krumholz L."/>
        </authorList>
    </citation>
    <scope>NUCLEOTIDE SEQUENCE [LARGE SCALE GENOMIC DNA]</scope>
    <source>
        <strain evidence="7 8">SURF-2</strain>
    </source>
</reference>
<organism evidence="7 8">
    <name type="scientific">Methylomonas subterranea</name>
    <dbReference type="NCBI Taxonomy" id="2952225"/>
    <lineage>
        <taxon>Bacteria</taxon>
        <taxon>Pseudomonadati</taxon>
        <taxon>Pseudomonadota</taxon>
        <taxon>Gammaproteobacteria</taxon>
        <taxon>Methylococcales</taxon>
        <taxon>Methylococcaceae</taxon>
        <taxon>Methylomonas</taxon>
    </lineage>
</organism>
<keyword evidence="3" id="KW-0805">Transcription regulation</keyword>
<dbReference type="SUPFAM" id="SSF47598">
    <property type="entry name" value="Ribbon-helix-helix"/>
    <property type="match status" value="1"/>
</dbReference>
<dbReference type="EMBL" id="JANIBJ010000016">
    <property type="protein sequence ID" value="MCQ8104433.1"/>
    <property type="molecule type" value="Genomic_DNA"/>
</dbReference>
<keyword evidence="5" id="KW-0804">Transcription</keyword>
<keyword evidence="8" id="KW-1185">Reference proteome</keyword>
<dbReference type="PANTHER" id="PTHR35401:SF1">
    <property type="entry name" value="CYTOPLASMIC PROTEIN"/>
    <property type="match status" value="1"/>
</dbReference>
<dbReference type="InterPro" id="IPR014795">
    <property type="entry name" value="TacA_1-like"/>
</dbReference>
<keyword evidence="2" id="KW-1277">Toxin-antitoxin system</keyword>
<accession>A0ABT1TGR1</accession>
<keyword evidence="4" id="KW-0238">DNA-binding</keyword>
<evidence type="ECO:0000256" key="5">
    <source>
        <dbReference type="ARBA" id="ARBA00023163"/>
    </source>
</evidence>
<dbReference type="Pfam" id="PF08681">
    <property type="entry name" value="TacA1"/>
    <property type="match status" value="1"/>
</dbReference>
<dbReference type="Proteomes" id="UP001524499">
    <property type="component" value="Unassembled WGS sequence"/>
</dbReference>
<dbReference type="InterPro" id="IPR010985">
    <property type="entry name" value="Ribbon_hlx_hlx"/>
</dbReference>
<name>A0ABT1TGR1_9GAMM</name>
<protein>
    <submittedName>
        <fullName evidence="7">DUF1778 domain-containing protein</fullName>
    </submittedName>
</protein>
<dbReference type="RefSeq" id="WP_256602233.1">
    <property type="nucleotide sequence ID" value="NZ_JANIBJ010000016.1"/>
</dbReference>